<evidence type="ECO:0000313" key="4">
    <source>
        <dbReference type="EMBL" id="CAF3703992.1"/>
    </source>
</evidence>
<dbReference type="GO" id="GO:0046872">
    <property type="term" value="F:metal ion binding"/>
    <property type="evidence" value="ECO:0007669"/>
    <property type="project" value="UniProtKB-KW"/>
</dbReference>
<dbReference type="PANTHER" id="PTHR10869:SF244">
    <property type="entry name" value="PROLYL 4-HYDROXYLASE SUBUNIT ALPHA-2"/>
    <property type="match status" value="1"/>
</dbReference>
<protein>
    <recommendedName>
        <fullName evidence="6">Prolyl 4-hydroxylase alpha subunit</fullName>
    </recommendedName>
</protein>
<sequence length="75" mass="8366">AWLRNEDSPVIARLSRLIEAVTNLSMATAEDLQIANYGVGGHYEPHFDFARKTEKDAFSSFGAGNRMATWLTYVS</sequence>
<evidence type="ECO:0000256" key="1">
    <source>
        <dbReference type="ARBA" id="ARBA00022723"/>
    </source>
</evidence>
<dbReference type="EMBL" id="CAJOAX010001302">
    <property type="protein sequence ID" value="CAF3703992.1"/>
    <property type="molecule type" value="Genomic_DNA"/>
</dbReference>
<comment type="caution">
    <text evidence="4">The sequence shown here is derived from an EMBL/GenBank/DDBJ whole genome shotgun (WGS) entry which is preliminary data.</text>
</comment>
<dbReference type="GO" id="GO:0004656">
    <property type="term" value="F:procollagen-proline 4-dioxygenase activity"/>
    <property type="evidence" value="ECO:0007669"/>
    <property type="project" value="TreeGrafter"/>
</dbReference>
<dbReference type="GO" id="GO:0031418">
    <property type="term" value="F:L-ascorbic acid binding"/>
    <property type="evidence" value="ECO:0007669"/>
    <property type="project" value="UniProtKB-KW"/>
</dbReference>
<evidence type="ECO:0008006" key="6">
    <source>
        <dbReference type="Google" id="ProtNLM"/>
    </source>
</evidence>
<dbReference type="Proteomes" id="UP000663823">
    <property type="component" value="Unassembled WGS sequence"/>
</dbReference>
<accession>A0A818UVS3</accession>
<gene>
    <name evidence="4" type="ORF">OTI717_LOCUS12726</name>
</gene>
<feature type="non-terminal residue" evidence="4">
    <location>
        <position position="1"/>
    </location>
</feature>
<reference evidence="4" key="1">
    <citation type="submission" date="2021-02" db="EMBL/GenBank/DDBJ databases">
        <authorList>
            <person name="Nowell W R."/>
        </authorList>
    </citation>
    <scope>NUCLEOTIDE SEQUENCE</scope>
</reference>
<keyword evidence="2" id="KW-0847">Vitamin C</keyword>
<evidence type="ECO:0000313" key="5">
    <source>
        <dbReference type="Proteomes" id="UP000663823"/>
    </source>
</evidence>
<dbReference type="PANTHER" id="PTHR10869">
    <property type="entry name" value="PROLYL 4-HYDROXYLASE ALPHA SUBUNIT"/>
    <property type="match status" value="1"/>
</dbReference>
<proteinExistence type="predicted"/>
<keyword evidence="3" id="KW-0408">Iron</keyword>
<evidence type="ECO:0000256" key="3">
    <source>
        <dbReference type="ARBA" id="ARBA00023004"/>
    </source>
</evidence>
<organism evidence="4 5">
    <name type="scientific">Rotaria sordida</name>
    <dbReference type="NCBI Taxonomy" id="392033"/>
    <lineage>
        <taxon>Eukaryota</taxon>
        <taxon>Metazoa</taxon>
        <taxon>Spiralia</taxon>
        <taxon>Gnathifera</taxon>
        <taxon>Rotifera</taxon>
        <taxon>Eurotatoria</taxon>
        <taxon>Bdelloidea</taxon>
        <taxon>Philodinida</taxon>
        <taxon>Philodinidae</taxon>
        <taxon>Rotaria</taxon>
    </lineage>
</organism>
<dbReference type="Gene3D" id="2.60.120.620">
    <property type="entry name" value="q2cbj1_9rhob like domain"/>
    <property type="match status" value="1"/>
</dbReference>
<dbReference type="GO" id="GO:0005783">
    <property type="term" value="C:endoplasmic reticulum"/>
    <property type="evidence" value="ECO:0007669"/>
    <property type="project" value="TreeGrafter"/>
</dbReference>
<name>A0A818UVS3_9BILA</name>
<evidence type="ECO:0000256" key="2">
    <source>
        <dbReference type="ARBA" id="ARBA00022896"/>
    </source>
</evidence>
<dbReference type="AlphaFoldDB" id="A0A818UVS3"/>
<keyword evidence="1" id="KW-0479">Metal-binding</keyword>
<dbReference type="InterPro" id="IPR045054">
    <property type="entry name" value="P4HA-like"/>
</dbReference>